<dbReference type="Pfam" id="PF12102">
    <property type="entry name" value="MrcB_N"/>
    <property type="match status" value="1"/>
</dbReference>
<protein>
    <submittedName>
        <fullName evidence="2">DUF3578 domain-containing protein</fullName>
    </submittedName>
</protein>
<reference evidence="2" key="1">
    <citation type="submission" date="2022-10" db="EMBL/GenBank/DDBJ databases">
        <title>The complete genomes of actinobacterial strains from the NBC collection.</title>
        <authorList>
            <person name="Joergensen T.S."/>
            <person name="Alvarez Arevalo M."/>
            <person name="Sterndorff E.B."/>
            <person name="Faurdal D."/>
            <person name="Vuksanovic O."/>
            <person name="Mourched A.-S."/>
            <person name="Charusanti P."/>
            <person name="Shaw S."/>
            <person name="Blin K."/>
            <person name="Weber T."/>
        </authorList>
    </citation>
    <scope>NUCLEOTIDE SEQUENCE</scope>
    <source>
        <strain evidence="2">NBC_00283</strain>
    </source>
</reference>
<name>A0ABZ1RQY4_9ACTN</name>
<evidence type="ECO:0000313" key="2">
    <source>
        <dbReference type="EMBL" id="WUO48344.1"/>
    </source>
</evidence>
<accession>A0ABZ1RQY4</accession>
<dbReference type="EMBL" id="CP108057">
    <property type="protein sequence ID" value="WUO48344.1"/>
    <property type="molecule type" value="Genomic_DNA"/>
</dbReference>
<evidence type="ECO:0000313" key="3">
    <source>
        <dbReference type="Proteomes" id="UP001432075"/>
    </source>
</evidence>
<sequence>MLLEVANTYDETAGTAKGVAAQDLLRSLRRRTDLPVPPGFTLKGYGGNGFASSTPWIGVYDPNITLVPHDGLYLAYIFSSDLDSVTLTLQQGVTRLKNDFEVRQDLYTELERRAHKIRRRIPRELIEGWIKRPQFQGKGWRPRAYEASSVAARRYDVANMPAERIMSEELLRLAEVLGIAAGVNQPSPQCAEFESTPMVYVGDADFDRRNALEGFKPKDGRDYIVKIEAHVQEKSQRHEPLILDFAQGLESLGYKPITEGKHPRDLVLRAAVADGREWLVEAKVVRKGNTTHAVRECLAQLFEYSHFHYRERGLTEPHLVGLFTESVGAYASYLERHGVASVWKTEDGWAGSPLAVSWGIVP</sequence>
<feature type="domain" description="Type IV methyl-directed restriction enzyme EcoKMcrB subunit DNA-binding" evidence="1">
    <location>
        <begin position="36"/>
        <end position="174"/>
    </location>
</feature>
<gene>
    <name evidence="2" type="ORF">OHU17_22300</name>
</gene>
<dbReference type="InterPro" id="IPR021961">
    <property type="entry name" value="McrB_DNA-bd"/>
</dbReference>
<evidence type="ECO:0000259" key="1">
    <source>
        <dbReference type="Pfam" id="PF12102"/>
    </source>
</evidence>
<keyword evidence="3" id="KW-1185">Reference proteome</keyword>
<organism evidence="2 3">
    <name type="scientific">Streptomyces goshikiensis</name>
    <dbReference type="NCBI Taxonomy" id="1942"/>
    <lineage>
        <taxon>Bacteria</taxon>
        <taxon>Bacillati</taxon>
        <taxon>Actinomycetota</taxon>
        <taxon>Actinomycetes</taxon>
        <taxon>Kitasatosporales</taxon>
        <taxon>Streptomycetaceae</taxon>
        <taxon>Streptomyces</taxon>
    </lineage>
</organism>
<dbReference type="Gene3D" id="3.30.920.90">
    <property type="match status" value="1"/>
</dbReference>
<proteinExistence type="predicted"/>
<dbReference type="Proteomes" id="UP001432075">
    <property type="component" value="Chromosome"/>
</dbReference>